<dbReference type="EMBL" id="LT882678">
    <property type="protein sequence ID" value="SMY22414.1"/>
    <property type="molecule type" value="Genomic_DNA"/>
</dbReference>
<reference evidence="1 2" key="1">
    <citation type="submission" date="2016-10" db="EMBL/GenBank/DDBJ databases">
        <authorList>
            <person name="Varghese N."/>
        </authorList>
    </citation>
    <scope>NUCLEOTIDE SEQUENCE [LARGE SCALE GENOMIC DNA]</scope>
</reference>
<evidence type="ECO:0000313" key="2">
    <source>
        <dbReference type="Proteomes" id="UP000215453"/>
    </source>
</evidence>
<organism evidence="1 2">
    <name type="scientific">Zymoseptoria tritici ST99CH_1A5</name>
    <dbReference type="NCBI Taxonomy" id="1276529"/>
    <lineage>
        <taxon>Eukaryota</taxon>
        <taxon>Fungi</taxon>
        <taxon>Dikarya</taxon>
        <taxon>Ascomycota</taxon>
        <taxon>Pezizomycotina</taxon>
        <taxon>Dothideomycetes</taxon>
        <taxon>Dothideomycetidae</taxon>
        <taxon>Mycosphaerellales</taxon>
        <taxon>Mycosphaerellaceae</taxon>
        <taxon>Zymoseptoria</taxon>
    </lineage>
</organism>
<sequence length="285" mass="31015">MADAEHSDPEHFNVAEQRLISLTGSVFTKPSFLATVANAVGGRSSNIRDRQGLEDMGGYPPDRAAGGLWFNRFSSSWDDLRTASDSNEFRPRTFSALAAVGLREEDVPWLSCNGSTVDFTVEVAVFDHPTSSLIPHKQRLVYAPTGGASYARTITQDSNDSKAPACVPVIWHSITALGDEALDEGVGVLGKIASIARVMTAFYGLFGSTRGVFNGHSNDRLVLDLVHHEVVVNAKPGVTILKDLDESIEMQVTKRLSLTSRVTRFVKLTVHQPFKFQVLKVGAVE</sequence>
<accession>A0A1Y6LD81</accession>
<dbReference type="AlphaFoldDB" id="A0A1Y6LD81"/>
<evidence type="ECO:0000313" key="1">
    <source>
        <dbReference type="EMBL" id="SMY22414.1"/>
    </source>
</evidence>
<name>A0A1Y6LD81_ZYMTR</name>
<gene>
    <name evidence="1" type="ORF">ZT1A5_G3853</name>
</gene>
<dbReference type="Proteomes" id="UP000215453">
    <property type="component" value="Chromosome 3"/>
</dbReference>
<proteinExistence type="predicted"/>
<protein>
    <submittedName>
        <fullName evidence="1">Uncharacterized protein</fullName>
    </submittedName>
</protein>